<dbReference type="GO" id="GO:0005886">
    <property type="term" value="C:plasma membrane"/>
    <property type="evidence" value="ECO:0007669"/>
    <property type="project" value="UniProtKB-SubCell"/>
</dbReference>
<evidence type="ECO:0000256" key="1">
    <source>
        <dbReference type="ARBA" id="ARBA00004533"/>
    </source>
</evidence>
<comment type="caution">
    <text evidence="11">The sequence shown here is derived from an EMBL/GenBank/DDBJ whole genome shotgun (WGS) entry which is preliminary data.</text>
</comment>
<keyword evidence="3" id="KW-1003">Cell membrane</keyword>
<keyword evidence="7" id="KW-1133">Transmembrane helix</keyword>
<evidence type="ECO:0000256" key="8">
    <source>
        <dbReference type="ARBA" id="ARBA00023136"/>
    </source>
</evidence>
<evidence type="ECO:0000256" key="9">
    <source>
        <dbReference type="SAM" id="MobiDB-lite"/>
    </source>
</evidence>
<evidence type="ECO:0000259" key="10">
    <source>
        <dbReference type="Pfam" id="PF11356"/>
    </source>
</evidence>
<keyword evidence="6" id="KW-0653">Protein transport</keyword>
<dbReference type="Pfam" id="PF11356">
    <property type="entry name" value="T2SSC"/>
    <property type="match status" value="1"/>
</dbReference>
<evidence type="ECO:0000256" key="7">
    <source>
        <dbReference type="ARBA" id="ARBA00022989"/>
    </source>
</evidence>
<feature type="domain" description="Type II secretion system protein GspC N-terminal" evidence="10">
    <location>
        <begin position="26"/>
        <end position="156"/>
    </location>
</feature>
<proteinExistence type="predicted"/>
<dbReference type="InterPro" id="IPR024961">
    <property type="entry name" value="T2SS_GspC_N"/>
</dbReference>
<keyword evidence="2" id="KW-0813">Transport</keyword>
<keyword evidence="4" id="KW-0997">Cell inner membrane</keyword>
<dbReference type="AlphaFoldDB" id="A0A9J6RJR1"/>
<dbReference type="EMBL" id="JAPTGG010000002">
    <property type="protein sequence ID" value="MCZ0864221.1"/>
    <property type="molecule type" value="Genomic_DNA"/>
</dbReference>
<evidence type="ECO:0000256" key="6">
    <source>
        <dbReference type="ARBA" id="ARBA00022927"/>
    </source>
</evidence>
<keyword evidence="12" id="KW-1185">Reference proteome</keyword>
<dbReference type="Gene3D" id="2.30.30.830">
    <property type="match status" value="1"/>
</dbReference>
<evidence type="ECO:0000256" key="2">
    <source>
        <dbReference type="ARBA" id="ARBA00022448"/>
    </source>
</evidence>
<feature type="region of interest" description="Disordered" evidence="9">
    <location>
        <begin position="161"/>
        <end position="186"/>
    </location>
</feature>
<evidence type="ECO:0000256" key="3">
    <source>
        <dbReference type="ARBA" id="ARBA00022475"/>
    </source>
</evidence>
<evidence type="ECO:0000256" key="4">
    <source>
        <dbReference type="ARBA" id="ARBA00022519"/>
    </source>
</evidence>
<sequence length="202" mass="22097">MNIKLQHYLASINQKTLARYCAGLLLLLALLAMGLEAYSALQLTKPSTANNTPVKPSKPLSLTNYSAYIVDAALFGSSNATQLSDIELPKTKLQLVLRGAFTASDPSKASAIIEGVDQKAKHYKIGSVLFGQTELKAVYSDRVILSTNDNLETLYFPSSATDSLSSTTTAATEQNNSTQLSDEKRKQLIQQRLQELRKRVSR</sequence>
<reference evidence="11 12" key="1">
    <citation type="submission" date="2022-12" db="EMBL/GenBank/DDBJ databases">
        <title>Dasania phycosphaerae sp. nov., isolated from particulate material of the south coast of Korea.</title>
        <authorList>
            <person name="Jiang Y."/>
        </authorList>
    </citation>
    <scope>NUCLEOTIDE SEQUENCE [LARGE SCALE GENOMIC DNA]</scope>
    <source>
        <strain evidence="11 12">GY-19</strain>
    </source>
</reference>
<comment type="subcellular location">
    <subcellularLocation>
        <location evidence="1">Cell inner membrane</location>
    </subcellularLocation>
</comment>
<name>A0A9J6RJR1_9GAMM</name>
<dbReference type="Proteomes" id="UP001069090">
    <property type="component" value="Unassembled WGS sequence"/>
</dbReference>
<evidence type="ECO:0000313" key="11">
    <source>
        <dbReference type="EMBL" id="MCZ0864221.1"/>
    </source>
</evidence>
<accession>A0A9J6RJR1</accession>
<evidence type="ECO:0000256" key="5">
    <source>
        <dbReference type="ARBA" id="ARBA00022692"/>
    </source>
</evidence>
<organism evidence="11 12">
    <name type="scientific">Dasania phycosphaerae</name>
    <dbReference type="NCBI Taxonomy" id="2950436"/>
    <lineage>
        <taxon>Bacteria</taxon>
        <taxon>Pseudomonadati</taxon>
        <taxon>Pseudomonadota</taxon>
        <taxon>Gammaproteobacteria</taxon>
        <taxon>Cellvibrionales</taxon>
        <taxon>Spongiibacteraceae</taxon>
        <taxon>Dasania</taxon>
    </lineage>
</organism>
<keyword evidence="8" id="KW-0472">Membrane</keyword>
<feature type="compositionally biased region" description="Low complexity" evidence="9">
    <location>
        <begin position="161"/>
        <end position="172"/>
    </location>
</feature>
<gene>
    <name evidence="11" type="ORF">O0V09_03355</name>
</gene>
<keyword evidence="5" id="KW-0812">Transmembrane</keyword>
<dbReference type="GO" id="GO:0015031">
    <property type="term" value="P:protein transport"/>
    <property type="evidence" value="ECO:0007669"/>
    <property type="project" value="UniProtKB-KW"/>
</dbReference>
<protein>
    <recommendedName>
        <fullName evidence="10">Type II secretion system protein GspC N-terminal domain-containing protein</fullName>
    </recommendedName>
</protein>
<evidence type="ECO:0000313" key="12">
    <source>
        <dbReference type="Proteomes" id="UP001069090"/>
    </source>
</evidence>